<feature type="region of interest" description="Disordered" evidence="1">
    <location>
        <begin position="1"/>
        <end position="95"/>
    </location>
</feature>
<name>A0AAV7NTS4_PLEWA</name>
<comment type="caution">
    <text evidence="2">The sequence shown here is derived from an EMBL/GenBank/DDBJ whole genome shotgun (WGS) entry which is preliminary data.</text>
</comment>
<sequence length="95" mass="11013">MSLRTRWQPDCEEKNAESREGAGQWKDVKSREGAREERMQSQEERQNQEKTMSWKGMKESRSVKRREGGGPQQCVEPKKSAVKQEETGADQLENT</sequence>
<gene>
    <name evidence="2" type="ORF">NDU88_007497</name>
</gene>
<feature type="compositionally biased region" description="Basic and acidic residues" evidence="1">
    <location>
        <begin position="7"/>
        <end position="48"/>
    </location>
</feature>
<feature type="compositionally biased region" description="Basic and acidic residues" evidence="1">
    <location>
        <begin position="76"/>
        <end position="86"/>
    </location>
</feature>
<keyword evidence="3" id="KW-1185">Reference proteome</keyword>
<dbReference type="Proteomes" id="UP001066276">
    <property type="component" value="Chromosome 8"/>
</dbReference>
<dbReference type="AlphaFoldDB" id="A0AAV7NTS4"/>
<dbReference type="EMBL" id="JANPWB010000012">
    <property type="protein sequence ID" value="KAJ1119311.1"/>
    <property type="molecule type" value="Genomic_DNA"/>
</dbReference>
<protein>
    <submittedName>
        <fullName evidence="2">Uncharacterized protein</fullName>
    </submittedName>
</protein>
<accession>A0AAV7NTS4</accession>
<organism evidence="2 3">
    <name type="scientific">Pleurodeles waltl</name>
    <name type="common">Iberian ribbed newt</name>
    <dbReference type="NCBI Taxonomy" id="8319"/>
    <lineage>
        <taxon>Eukaryota</taxon>
        <taxon>Metazoa</taxon>
        <taxon>Chordata</taxon>
        <taxon>Craniata</taxon>
        <taxon>Vertebrata</taxon>
        <taxon>Euteleostomi</taxon>
        <taxon>Amphibia</taxon>
        <taxon>Batrachia</taxon>
        <taxon>Caudata</taxon>
        <taxon>Salamandroidea</taxon>
        <taxon>Salamandridae</taxon>
        <taxon>Pleurodelinae</taxon>
        <taxon>Pleurodeles</taxon>
    </lineage>
</organism>
<feature type="compositionally biased region" description="Basic and acidic residues" evidence="1">
    <location>
        <begin position="56"/>
        <end position="68"/>
    </location>
</feature>
<evidence type="ECO:0000313" key="2">
    <source>
        <dbReference type="EMBL" id="KAJ1119311.1"/>
    </source>
</evidence>
<evidence type="ECO:0000256" key="1">
    <source>
        <dbReference type="SAM" id="MobiDB-lite"/>
    </source>
</evidence>
<reference evidence="2" key="1">
    <citation type="journal article" date="2022" name="bioRxiv">
        <title>Sequencing and chromosome-scale assembly of the giantPleurodeles waltlgenome.</title>
        <authorList>
            <person name="Brown T."/>
            <person name="Elewa A."/>
            <person name="Iarovenko S."/>
            <person name="Subramanian E."/>
            <person name="Araus A.J."/>
            <person name="Petzold A."/>
            <person name="Susuki M."/>
            <person name="Suzuki K.-i.T."/>
            <person name="Hayashi T."/>
            <person name="Toyoda A."/>
            <person name="Oliveira C."/>
            <person name="Osipova E."/>
            <person name="Leigh N.D."/>
            <person name="Simon A."/>
            <person name="Yun M.H."/>
        </authorList>
    </citation>
    <scope>NUCLEOTIDE SEQUENCE</scope>
    <source>
        <strain evidence="2">20211129_DDA</strain>
        <tissue evidence="2">Liver</tissue>
    </source>
</reference>
<proteinExistence type="predicted"/>
<evidence type="ECO:0000313" key="3">
    <source>
        <dbReference type="Proteomes" id="UP001066276"/>
    </source>
</evidence>